<dbReference type="PROSITE" id="PS00216">
    <property type="entry name" value="SUGAR_TRANSPORT_1"/>
    <property type="match status" value="1"/>
</dbReference>
<dbReference type="Gene3D" id="1.20.1250.20">
    <property type="entry name" value="MFS general substrate transporter like domains"/>
    <property type="match status" value="1"/>
</dbReference>
<feature type="transmembrane region" description="Helical" evidence="7">
    <location>
        <begin position="227"/>
        <end position="245"/>
    </location>
</feature>
<dbReference type="Pfam" id="PF00083">
    <property type="entry name" value="Sugar_tr"/>
    <property type="match status" value="1"/>
</dbReference>
<dbReference type="SUPFAM" id="SSF103473">
    <property type="entry name" value="MFS general substrate transporter"/>
    <property type="match status" value="1"/>
</dbReference>
<feature type="transmembrane region" description="Helical" evidence="7">
    <location>
        <begin position="314"/>
        <end position="333"/>
    </location>
</feature>
<feature type="transmembrane region" description="Helical" evidence="7">
    <location>
        <begin position="193"/>
        <end position="215"/>
    </location>
</feature>
<feature type="transmembrane region" description="Helical" evidence="7">
    <location>
        <begin position="410"/>
        <end position="434"/>
    </location>
</feature>
<keyword evidence="4 7" id="KW-1133">Transmembrane helix</keyword>
<gene>
    <name evidence="9" type="ORF">SODALDRAFT_333740</name>
</gene>
<evidence type="ECO:0000256" key="6">
    <source>
        <dbReference type="SAM" id="MobiDB-lite"/>
    </source>
</evidence>
<dbReference type="InterPro" id="IPR005828">
    <property type="entry name" value="MFS_sugar_transport-like"/>
</dbReference>
<feature type="transmembrane region" description="Helical" evidence="7">
    <location>
        <begin position="52"/>
        <end position="70"/>
    </location>
</feature>
<evidence type="ECO:0000256" key="1">
    <source>
        <dbReference type="ARBA" id="ARBA00004141"/>
    </source>
</evidence>
<dbReference type="EMBL" id="ML119056">
    <property type="protein sequence ID" value="ROT37977.1"/>
    <property type="molecule type" value="Genomic_DNA"/>
</dbReference>
<evidence type="ECO:0000256" key="5">
    <source>
        <dbReference type="ARBA" id="ARBA00023136"/>
    </source>
</evidence>
<organism evidence="9 10">
    <name type="scientific">Sodiomyces alkalinus (strain CBS 110278 / VKM F-3762 / F11)</name>
    <name type="common">Alkaliphilic filamentous fungus</name>
    <dbReference type="NCBI Taxonomy" id="1314773"/>
    <lineage>
        <taxon>Eukaryota</taxon>
        <taxon>Fungi</taxon>
        <taxon>Dikarya</taxon>
        <taxon>Ascomycota</taxon>
        <taxon>Pezizomycotina</taxon>
        <taxon>Sordariomycetes</taxon>
        <taxon>Hypocreomycetidae</taxon>
        <taxon>Glomerellales</taxon>
        <taxon>Plectosphaerellaceae</taxon>
        <taxon>Sodiomyces</taxon>
    </lineage>
</organism>
<feature type="transmembrane region" description="Helical" evidence="7">
    <location>
        <begin position="378"/>
        <end position="398"/>
    </location>
</feature>
<keyword evidence="3 7" id="KW-0812">Transmembrane</keyword>
<dbReference type="PANTHER" id="PTHR48022">
    <property type="entry name" value="PLASTIDIC GLUCOSE TRANSPORTER 4"/>
    <property type="match status" value="1"/>
</dbReference>
<feature type="compositionally biased region" description="Polar residues" evidence="6">
    <location>
        <begin position="1"/>
        <end position="17"/>
    </location>
</feature>
<evidence type="ECO:0000313" key="9">
    <source>
        <dbReference type="EMBL" id="ROT37977.1"/>
    </source>
</evidence>
<feature type="region of interest" description="Disordered" evidence="6">
    <location>
        <begin position="1"/>
        <end position="35"/>
    </location>
</feature>
<proteinExistence type="inferred from homology"/>
<dbReference type="InterPro" id="IPR036259">
    <property type="entry name" value="MFS_trans_sf"/>
</dbReference>
<reference evidence="9 10" key="1">
    <citation type="journal article" date="2018" name="Mol. Ecol.">
        <title>The obligate alkalophilic soda-lake fungus Sodiomyces alkalinus has shifted to a protein diet.</title>
        <authorList>
            <person name="Grum-Grzhimaylo A.A."/>
            <person name="Falkoski D.L."/>
            <person name="van den Heuvel J."/>
            <person name="Valero-Jimenez C.A."/>
            <person name="Min B."/>
            <person name="Choi I.G."/>
            <person name="Lipzen A."/>
            <person name="Daum C.G."/>
            <person name="Aanen D.K."/>
            <person name="Tsang A."/>
            <person name="Henrissat B."/>
            <person name="Bilanenko E.N."/>
            <person name="de Vries R.P."/>
            <person name="van Kan J.A.L."/>
            <person name="Grigoriev I.V."/>
            <person name="Debets A.J.M."/>
        </authorList>
    </citation>
    <scope>NUCLEOTIDE SEQUENCE [LARGE SCALE GENOMIC DNA]</scope>
    <source>
        <strain evidence="9 10">F11</strain>
    </source>
</reference>
<dbReference type="PROSITE" id="PS00217">
    <property type="entry name" value="SUGAR_TRANSPORT_2"/>
    <property type="match status" value="1"/>
</dbReference>
<dbReference type="PROSITE" id="PS50850">
    <property type="entry name" value="MFS"/>
    <property type="match status" value="1"/>
</dbReference>
<evidence type="ECO:0000259" key="8">
    <source>
        <dbReference type="PROSITE" id="PS50850"/>
    </source>
</evidence>
<comment type="similarity">
    <text evidence="2">Belongs to the major facilitator superfamily. Sugar transporter (TC 2.A.1.1) family.</text>
</comment>
<dbReference type="InterPro" id="IPR020846">
    <property type="entry name" value="MFS_dom"/>
</dbReference>
<keyword evidence="5 7" id="KW-0472">Membrane</keyword>
<dbReference type="GO" id="GO:0005351">
    <property type="term" value="F:carbohydrate:proton symporter activity"/>
    <property type="evidence" value="ECO:0007669"/>
    <property type="project" value="TreeGrafter"/>
</dbReference>
<feature type="domain" description="Major facilitator superfamily (MFS) profile" evidence="8">
    <location>
        <begin position="57"/>
        <end position="502"/>
    </location>
</feature>
<sequence>MEEKSATQQPSTVTSAVSEIEDDNKDENPHGVTPVTSAFADWKRGPLVRKFWRLYLTGVMVCVGGMYIGYGNSVVGSIIANRGFVQQFATVTNPDTGEPDLDAHHLGLWNGLNFVAQIVVQMISPFTADRWGRKFNMWAFTFFLTLSIIFEIVAQEWIMILWSRILGGFAGGLLATSIMTYMSEISLPQFRGALLGSFSLFFALGQVFLAIGLKVLEDTDPFNFRNVFYSEFVFFGLWLVPLVYLPESPAWYAAQDRDEDAKRSLRRLVGPVDGYDLDHEYAVVKFEVAQSARLARARGSDWRALASPVNLKRIVIATLPFTFQNFVGVPLIFGYTTYFLQLANVADPFLGNLMIQLILVVGIVSAFYFIDIVGRRSLVIWSGAAMGAICLVIGGLGFMGPNTTSSGIGLVTLCCVWAFVYANSLAPIGWISLVEVSSPLLRAKTAAVAAIIQSLSGVLFNYTVPLMLSNQGANWGQRIGLFFGGITFAYLVPVLFLFPETKGRTYQELDELFERRIPAWRFHETKTAHQTGVEMRLGGH</sequence>
<feature type="transmembrane region" description="Helical" evidence="7">
    <location>
        <begin position="353"/>
        <end position="371"/>
    </location>
</feature>
<feature type="transmembrane region" description="Helical" evidence="7">
    <location>
        <begin position="135"/>
        <end position="154"/>
    </location>
</feature>
<name>A0A3N2PTZ5_SODAK</name>
<feature type="transmembrane region" description="Helical" evidence="7">
    <location>
        <begin position="479"/>
        <end position="498"/>
    </location>
</feature>
<keyword evidence="10" id="KW-1185">Reference proteome</keyword>
<dbReference type="GeneID" id="39580538"/>
<dbReference type="RefSeq" id="XP_028465783.1">
    <property type="nucleotide sequence ID" value="XM_028612060.1"/>
</dbReference>
<evidence type="ECO:0000256" key="7">
    <source>
        <dbReference type="SAM" id="Phobius"/>
    </source>
</evidence>
<protein>
    <submittedName>
        <fullName evidence="9">General substrate transporter</fullName>
    </submittedName>
</protein>
<dbReference type="InterPro" id="IPR005829">
    <property type="entry name" value="Sugar_transporter_CS"/>
</dbReference>
<evidence type="ECO:0000256" key="3">
    <source>
        <dbReference type="ARBA" id="ARBA00022692"/>
    </source>
</evidence>
<evidence type="ECO:0000256" key="2">
    <source>
        <dbReference type="ARBA" id="ARBA00010992"/>
    </source>
</evidence>
<feature type="transmembrane region" description="Helical" evidence="7">
    <location>
        <begin position="446"/>
        <end position="467"/>
    </location>
</feature>
<dbReference type="OrthoDB" id="6612291at2759"/>
<dbReference type="GO" id="GO:0016020">
    <property type="term" value="C:membrane"/>
    <property type="evidence" value="ECO:0007669"/>
    <property type="project" value="UniProtKB-SubCell"/>
</dbReference>
<comment type="subcellular location">
    <subcellularLocation>
        <location evidence="1">Membrane</location>
        <topology evidence="1">Multi-pass membrane protein</topology>
    </subcellularLocation>
</comment>
<dbReference type="PANTHER" id="PTHR48022:SF68">
    <property type="entry name" value="MAJOR FACILITATOR SUPERFAMILY (MFS) PROFILE DOMAIN-CONTAINING PROTEIN-RELATED"/>
    <property type="match status" value="1"/>
</dbReference>
<evidence type="ECO:0000256" key="4">
    <source>
        <dbReference type="ARBA" id="ARBA00022989"/>
    </source>
</evidence>
<feature type="transmembrane region" description="Helical" evidence="7">
    <location>
        <begin position="106"/>
        <end position="123"/>
    </location>
</feature>
<dbReference type="InterPro" id="IPR050360">
    <property type="entry name" value="MFS_Sugar_Transporters"/>
</dbReference>
<dbReference type="Proteomes" id="UP000272025">
    <property type="component" value="Unassembled WGS sequence"/>
</dbReference>
<evidence type="ECO:0000313" key="10">
    <source>
        <dbReference type="Proteomes" id="UP000272025"/>
    </source>
</evidence>
<accession>A0A3N2PTZ5</accession>
<dbReference type="AlphaFoldDB" id="A0A3N2PTZ5"/>
<feature type="transmembrane region" description="Helical" evidence="7">
    <location>
        <begin position="160"/>
        <end position="181"/>
    </location>
</feature>